<dbReference type="PANTHER" id="PTHR12839:SF7">
    <property type="entry name" value="REGULATOR OF NONSENSE TRANSCRIPTS 2"/>
    <property type="match status" value="1"/>
</dbReference>
<sequence length="228" mass="25845">MEMHSEAEELKYLDNFISEASDTITLKSALLEKNISAIGKWPDDSFFAKKDSSLKKNTAFVKKVVSSFGIIYSLKRNFLDSQKDALLAEFESLNLSKYVEEVATAIVEAKIKTTDIPFILKLCSAMHQRYSDFGSLFLDAWKKVLSTNKDLKHANLSKLRVDLALFADLNTIGVFREPESMRLLASQLTLLINGDLETFSNIGIICSFCRHCSDDWIGLIPRRVRYVQ</sequence>
<keyword evidence="3" id="KW-1185">Reference proteome</keyword>
<dbReference type="SUPFAM" id="SSF48371">
    <property type="entry name" value="ARM repeat"/>
    <property type="match status" value="1"/>
</dbReference>
<dbReference type="OrthoDB" id="6279231at2759"/>
<dbReference type="Proteomes" id="UP000316759">
    <property type="component" value="Unassembled WGS sequence"/>
</dbReference>
<dbReference type="GO" id="GO:0000184">
    <property type="term" value="P:nuclear-transcribed mRNA catabolic process, nonsense-mediated decay"/>
    <property type="evidence" value="ECO:0007669"/>
    <property type="project" value="InterPro"/>
</dbReference>
<dbReference type="GO" id="GO:0005737">
    <property type="term" value="C:cytoplasm"/>
    <property type="evidence" value="ECO:0007669"/>
    <property type="project" value="TreeGrafter"/>
</dbReference>
<dbReference type="AlphaFoldDB" id="A0A504Y760"/>
<protein>
    <submittedName>
        <fullName evidence="2">Regulator of nonsense transcripts 2</fullName>
    </submittedName>
</protein>
<dbReference type="STRING" id="46835.A0A504Y760"/>
<gene>
    <name evidence="2" type="ORF">FGIG_12636</name>
</gene>
<name>A0A504Y760_FASGI</name>
<dbReference type="PANTHER" id="PTHR12839">
    <property type="entry name" value="NONSENSE-MEDIATED MRNA DECAY PROTEIN 2 UP-FRAMESHIFT SUPPRESSOR 2"/>
    <property type="match status" value="1"/>
</dbReference>
<dbReference type="InterPro" id="IPR039762">
    <property type="entry name" value="Nmd2/UPF2"/>
</dbReference>
<organism evidence="2 3">
    <name type="scientific">Fasciola gigantica</name>
    <name type="common">Giant liver fluke</name>
    <dbReference type="NCBI Taxonomy" id="46835"/>
    <lineage>
        <taxon>Eukaryota</taxon>
        <taxon>Metazoa</taxon>
        <taxon>Spiralia</taxon>
        <taxon>Lophotrochozoa</taxon>
        <taxon>Platyhelminthes</taxon>
        <taxon>Trematoda</taxon>
        <taxon>Digenea</taxon>
        <taxon>Plagiorchiida</taxon>
        <taxon>Echinostomata</taxon>
        <taxon>Echinostomatoidea</taxon>
        <taxon>Fasciolidae</taxon>
        <taxon>Fasciola</taxon>
    </lineage>
</organism>
<comment type="caution">
    <text evidence="2">The sequence shown here is derived from an EMBL/GenBank/DDBJ whole genome shotgun (WGS) entry which is preliminary data.</text>
</comment>
<feature type="domain" description="MIF4G" evidence="1">
    <location>
        <begin position="70"/>
        <end position="212"/>
    </location>
</feature>
<evidence type="ECO:0000259" key="1">
    <source>
        <dbReference type="Pfam" id="PF02854"/>
    </source>
</evidence>
<dbReference type="Gene3D" id="1.25.40.180">
    <property type="match status" value="1"/>
</dbReference>
<accession>A0A504Y760</accession>
<dbReference type="GO" id="GO:0003723">
    <property type="term" value="F:RNA binding"/>
    <property type="evidence" value="ECO:0007669"/>
    <property type="project" value="InterPro"/>
</dbReference>
<dbReference type="Pfam" id="PF02854">
    <property type="entry name" value="MIF4G"/>
    <property type="match status" value="1"/>
</dbReference>
<dbReference type="GO" id="GO:0035145">
    <property type="term" value="C:exon-exon junction complex"/>
    <property type="evidence" value="ECO:0007669"/>
    <property type="project" value="TreeGrafter"/>
</dbReference>
<proteinExistence type="predicted"/>
<evidence type="ECO:0000313" key="2">
    <source>
        <dbReference type="EMBL" id="TPP56874.1"/>
    </source>
</evidence>
<evidence type="ECO:0000313" key="3">
    <source>
        <dbReference type="Proteomes" id="UP000316759"/>
    </source>
</evidence>
<dbReference type="InterPro" id="IPR016024">
    <property type="entry name" value="ARM-type_fold"/>
</dbReference>
<dbReference type="EMBL" id="SUNJ01013975">
    <property type="protein sequence ID" value="TPP56874.1"/>
    <property type="molecule type" value="Genomic_DNA"/>
</dbReference>
<dbReference type="InterPro" id="IPR003890">
    <property type="entry name" value="MIF4G-like_typ-3"/>
</dbReference>
<reference evidence="2 3" key="1">
    <citation type="submission" date="2019-04" db="EMBL/GenBank/DDBJ databases">
        <title>Annotation for the trematode Fasciola gigantica.</title>
        <authorList>
            <person name="Choi Y.-J."/>
        </authorList>
    </citation>
    <scope>NUCLEOTIDE SEQUENCE [LARGE SCALE GENOMIC DNA]</scope>
    <source>
        <strain evidence="2">Uganda_cow_1</strain>
    </source>
</reference>